<dbReference type="Proteomes" id="UP000320762">
    <property type="component" value="Unassembled WGS sequence"/>
</dbReference>
<sequence>MSSSASLQNLHRMLHLQAEDDFWRRHIQYLGLSWDATLRPNTGWDDDEHGEAWQKDGVPLDLSFIGRVIPETANLAPDGNWPHSRAGGCFLDTSIAFHIGHALPCHEPFRTESIRCHDQLKRIMDAITMGDGLPIKQGIFRSSCFAIQHHVFEKKLFHTQRTCSPRASLTQITQPSSTVEHELPWMDIQNWPTTTTQASSALQSIAATHRVRPLPVYDEDARILSPAEYELALPGALVNVLFTLRHFNHAGDGHYFVWELKKLFIIQRGPIPYASLPLPIRSKYALPQWYVFVALSHYPSSHGMNRHSNEEEDVAADVDIDFPAHVLPP</sequence>
<keyword evidence="2" id="KW-1185">Reference proteome</keyword>
<accession>A0A550CBZ4</accession>
<comment type="caution">
    <text evidence="1">The sequence shown here is derived from an EMBL/GenBank/DDBJ whole genome shotgun (WGS) entry which is preliminary data.</text>
</comment>
<proteinExistence type="predicted"/>
<dbReference type="EMBL" id="VDMD01000013">
    <property type="protein sequence ID" value="TRM62206.1"/>
    <property type="molecule type" value="Genomic_DNA"/>
</dbReference>
<reference evidence="1 2" key="1">
    <citation type="journal article" date="2019" name="New Phytol.">
        <title>Comparative genomics reveals unique wood-decay strategies and fruiting body development in the Schizophyllaceae.</title>
        <authorList>
            <person name="Almasi E."/>
            <person name="Sahu N."/>
            <person name="Krizsan K."/>
            <person name="Balint B."/>
            <person name="Kovacs G.M."/>
            <person name="Kiss B."/>
            <person name="Cseklye J."/>
            <person name="Drula E."/>
            <person name="Henrissat B."/>
            <person name="Nagy I."/>
            <person name="Chovatia M."/>
            <person name="Adam C."/>
            <person name="LaButti K."/>
            <person name="Lipzen A."/>
            <person name="Riley R."/>
            <person name="Grigoriev I.V."/>
            <person name="Nagy L.G."/>
        </authorList>
    </citation>
    <scope>NUCLEOTIDE SEQUENCE [LARGE SCALE GENOMIC DNA]</scope>
    <source>
        <strain evidence="1 2">NL-1724</strain>
    </source>
</reference>
<gene>
    <name evidence="1" type="ORF">BD626DRAFT_569932</name>
</gene>
<evidence type="ECO:0000313" key="1">
    <source>
        <dbReference type="EMBL" id="TRM62206.1"/>
    </source>
</evidence>
<dbReference type="OrthoDB" id="3071468at2759"/>
<name>A0A550CBZ4_9AGAR</name>
<dbReference type="AlphaFoldDB" id="A0A550CBZ4"/>
<organism evidence="1 2">
    <name type="scientific">Schizophyllum amplum</name>
    <dbReference type="NCBI Taxonomy" id="97359"/>
    <lineage>
        <taxon>Eukaryota</taxon>
        <taxon>Fungi</taxon>
        <taxon>Dikarya</taxon>
        <taxon>Basidiomycota</taxon>
        <taxon>Agaricomycotina</taxon>
        <taxon>Agaricomycetes</taxon>
        <taxon>Agaricomycetidae</taxon>
        <taxon>Agaricales</taxon>
        <taxon>Schizophyllaceae</taxon>
        <taxon>Schizophyllum</taxon>
    </lineage>
</organism>
<evidence type="ECO:0000313" key="2">
    <source>
        <dbReference type="Proteomes" id="UP000320762"/>
    </source>
</evidence>
<protein>
    <submittedName>
        <fullName evidence="1">Uncharacterized protein</fullName>
    </submittedName>
</protein>